<evidence type="ECO:0008006" key="3">
    <source>
        <dbReference type="Google" id="ProtNLM"/>
    </source>
</evidence>
<dbReference type="InterPro" id="IPR027417">
    <property type="entry name" value="P-loop_NTPase"/>
</dbReference>
<proteinExistence type="predicted"/>
<comment type="caution">
    <text evidence="1">The sequence shown here is derived from an EMBL/GenBank/DDBJ whole genome shotgun (WGS) entry which is preliminary data.</text>
</comment>
<protein>
    <recommendedName>
        <fullName evidence="3">ABC transporter domain-containing protein</fullName>
    </recommendedName>
</protein>
<dbReference type="SUPFAM" id="SSF52540">
    <property type="entry name" value="P-loop containing nucleoside triphosphate hydrolases"/>
    <property type="match status" value="1"/>
</dbReference>
<dbReference type="AlphaFoldDB" id="A0A1B7KNS6"/>
<dbReference type="EMBL" id="LXMA01000041">
    <property type="protein sequence ID" value="OAT71639.1"/>
    <property type="molecule type" value="Genomic_DNA"/>
</dbReference>
<dbReference type="OrthoDB" id="2972425at2"/>
<accession>A0A1B7KNS6</accession>
<dbReference type="RefSeq" id="WP_064552727.1">
    <property type="nucleotide sequence ID" value="NZ_LXMA01000041.1"/>
</dbReference>
<sequence length="214" mass="25143">MLELKDVTIKYNRQIILHSCNCKLPSQSIIVAKNNINTDIIARTLAGFHPVDEGEIHLEENIISKKEKSSKKVFFVIPENYNKLWMNYRLQEIPRLMKSAFQQSALCQKYNIPPQASIDSLTIFQRLIYFISLGQSLNRTIFIFDQPTKYFDFEDLEQFYNFLNDDFSDANYLIFTNRIERIFTMLSKPIYQIDSTKLLALKGGEKNVDEQRYA</sequence>
<gene>
    <name evidence="1" type="ORF">A7K69_12590</name>
</gene>
<reference evidence="2" key="1">
    <citation type="submission" date="2016-05" db="EMBL/GenBank/DDBJ databases">
        <authorList>
            <person name="Wang W."/>
            <person name="Zhu L."/>
        </authorList>
    </citation>
    <scope>NUCLEOTIDE SEQUENCE [LARGE SCALE GENOMIC DNA]</scope>
    <source>
        <strain evidence="2">W-2</strain>
    </source>
</reference>
<name>A0A1B7KNS6_PARTM</name>
<evidence type="ECO:0000313" key="2">
    <source>
        <dbReference type="Proteomes" id="UP000078290"/>
    </source>
</evidence>
<evidence type="ECO:0000313" key="1">
    <source>
        <dbReference type="EMBL" id="OAT71639.1"/>
    </source>
</evidence>
<organism evidence="1 2">
    <name type="scientific">Parageobacillus thermoglucosidasius</name>
    <name type="common">Geobacillus thermoglucosidasius</name>
    <dbReference type="NCBI Taxonomy" id="1426"/>
    <lineage>
        <taxon>Bacteria</taxon>
        <taxon>Bacillati</taxon>
        <taxon>Bacillota</taxon>
        <taxon>Bacilli</taxon>
        <taxon>Bacillales</taxon>
        <taxon>Anoxybacillaceae</taxon>
        <taxon>Parageobacillus</taxon>
    </lineage>
</organism>
<dbReference type="Proteomes" id="UP000078290">
    <property type="component" value="Unassembled WGS sequence"/>
</dbReference>